<dbReference type="Proteomes" id="UP001233172">
    <property type="component" value="Unassembled WGS sequence"/>
</dbReference>
<feature type="chain" id="PRO_5042019094" description="P-type domain-containing protein" evidence="1">
    <location>
        <begin position="19"/>
        <end position="74"/>
    </location>
</feature>
<dbReference type="AlphaFoldDB" id="A0AAD8EYM4"/>
<dbReference type="EMBL" id="JASAOG010000191">
    <property type="protein sequence ID" value="KAK0044810.1"/>
    <property type="molecule type" value="Genomic_DNA"/>
</dbReference>
<accession>A0AAD8EYM4</accession>
<evidence type="ECO:0000313" key="3">
    <source>
        <dbReference type="Proteomes" id="UP001233172"/>
    </source>
</evidence>
<reference evidence="2" key="1">
    <citation type="journal article" date="2023" name="PLoS Negl. Trop. Dis.">
        <title>A genome sequence for Biomphalaria pfeifferi, the major vector snail for the human-infecting parasite Schistosoma mansoni.</title>
        <authorList>
            <person name="Bu L."/>
            <person name="Lu L."/>
            <person name="Laidemitt M.R."/>
            <person name="Zhang S.M."/>
            <person name="Mutuku M."/>
            <person name="Mkoji G."/>
            <person name="Steinauer M."/>
            <person name="Loker E.S."/>
        </authorList>
    </citation>
    <scope>NUCLEOTIDE SEQUENCE</scope>
    <source>
        <strain evidence="2">KasaAsao</strain>
    </source>
</reference>
<reference evidence="2" key="2">
    <citation type="submission" date="2023-04" db="EMBL/GenBank/DDBJ databases">
        <authorList>
            <person name="Bu L."/>
            <person name="Lu L."/>
            <person name="Laidemitt M.R."/>
            <person name="Zhang S.M."/>
            <person name="Mutuku M."/>
            <person name="Mkoji G."/>
            <person name="Steinauer M."/>
            <person name="Loker E.S."/>
        </authorList>
    </citation>
    <scope>NUCLEOTIDE SEQUENCE</scope>
    <source>
        <strain evidence="2">KasaAsao</strain>
        <tissue evidence="2">Whole Snail</tissue>
    </source>
</reference>
<evidence type="ECO:0000256" key="1">
    <source>
        <dbReference type="SAM" id="SignalP"/>
    </source>
</evidence>
<organism evidence="2 3">
    <name type="scientific">Biomphalaria pfeifferi</name>
    <name type="common">Bloodfluke planorb</name>
    <name type="synonym">Freshwater snail</name>
    <dbReference type="NCBI Taxonomy" id="112525"/>
    <lineage>
        <taxon>Eukaryota</taxon>
        <taxon>Metazoa</taxon>
        <taxon>Spiralia</taxon>
        <taxon>Lophotrochozoa</taxon>
        <taxon>Mollusca</taxon>
        <taxon>Gastropoda</taxon>
        <taxon>Heterobranchia</taxon>
        <taxon>Euthyneura</taxon>
        <taxon>Panpulmonata</taxon>
        <taxon>Hygrophila</taxon>
        <taxon>Lymnaeoidea</taxon>
        <taxon>Planorbidae</taxon>
        <taxon>Biomphalaria</taxon>
    </lineage>
</organism>
<keyword evidence="1" id="KW-0732">Signal</keyword>
<name>A0AAD8EYM4_BIOPF</name>
<evidence type="ECO:0008006" key="4">
    <source>
        <dbReference type="Google" id="ProtNLM"/>
    </source>
</evidence>
<feature type="signal peptide" evidence="1">
    <location>
        <begin position="1"/>
        <end position="18"/>
    </location>
</feature>
<keyword evidence="3" id="KW-1185">Reference proteome</keyword>
<comment type="caution">
    <text evidence="2">The sequence shown here is derived from an EMBL/GenBank/DDBJ whole genome shotgun (WGS) entry which is preliminary data.</text>
</comment>
<sequence length="74" mass="8251">MKYLLVLVLTGLLCSSVAFRVVRSGKPFIPTDLDLQCPSSVKCENSEYCNEPEVLGHNMYGSCHFNCCIFATEK</sequence>
<proteinExistence type="predicted"/>
<protein>
    <recommendedName>
        <fullName evidence="4">P-type domain-containing protein</fullName>
    </recommendedName>
</protein>
<gene>
    <name evidence="2" type="ORF">Bpfe_025755</name>
</gene>
<evidence type="ECO:0000313" key="2">
    <source>
        <dbReference type="EMBL" id="KAK0044810.1"/>
    </source>
</evidence>